<dbReference type="EMBL" id="JALPRF010000001">
    <property type="protein sequence ID" value="MCK8491054.1"/>
    <property type="molecule type" value="Genomic_DNA"/>
</dbReference>
<dbReference type="Pfam" id="PF16344">
    <property type="entry name" value="FecR_C"/>
    <property type="match status" value="1"/>
</dbReference>
<feature type="domain" description="FecR protein" evidence="2">
    <location>
        <begin position="150"/>
        <end position="238"/>
    </location>
</feature>
<dbReference type="Pfam" id="PF04773">
    <property type="entry name" value="FecR"/>
    <property type="match status" value="1"/>
</dbReference>
<keyword evidence="1" id="KW-0812">Transmembrane</keyword>
<evidence type="ECO:0000259" key="2">
    <source>
        <dbReference type="Pfam" id="PF04773"/>
    </source>
</evidence>
<organism evidence="4 5">
    <name type="scientific">Spirosoma liriopis</name>
    <dbReference type="NCBI Taxonomy" id="2937440"/>
    <lineage>
        <taxon>Bacteria</taxon>
        <taxon>Pseudomonadati</taxon>
        <taxon>Bacteroidota</taxon>
        <taxon>Cytophagia</taxon>
        <taxon>Cytophagales</taxon>
        <taxon>Cytophagaceae</taxon>
        <taxon>Spirosoma</taxon>
    </lineage>
</organism>
<keyword evidence="5" id="KW-1185">Reference proteome</keyword>
<dbReference type="InterPro" id="IPR032508">
    <property type="entry name" value="FecR_C"/>
</dbReference>
<dbReference type="Gene3D" id="3.55.50.30">
    <property type="match status" value="1"/>
</dbReference>
<dbReference type="Gene3D" id="2.60.120.1440">
    <property type="match status" value="1"/>
</dbReference>
<dbReference type="PIRSF" id="PIRSF018266">
    <property type="entry name" value="FecR"/>
    <property type="match status" value="1"/>
</dbReference>
<gene>
    <name evidence="4" type="ORF">M0L20_04270</name>
</gene>
<protein>
    <submittedName>
        <fullName evidence="4">FecR domain-containing protein</fullName>
    </submittedName>
</protein>
<dbReference type="PANTHER" id="PTHR30273">
    <property type="entry name" value="PERIPLASMIC SIGNAL SENSOR AND SIGMA FACTOR ACTIVATOR FECR-RELATED"/>
    <property type="match status" value="1"/>
</dbReference>
<name>A0ABT0HFY4_9BACT</name>
<feature type="domain" description="Protein FecR C-terminal" evidence="3">
    <location>
        <begin position="301"/>
        <end position="367"/>
    </location>
</feature>
<dbReference type="Proteomes" id="UP001202180">
    <property type="component" value="Unassembled WGS sequence"/>
</dbReference>
<reference evidence="4 5" key="1">
    <citation type="submission" date="2022-04" db="EMBL/GenBank/DDBJ databases">
        <title>Spirosoma sp. strain RP8 genome sequencing and assembly.</title>
        <authorList>
            <person name="Jung Y."/>
        </authorList>
    </citation>
    <scope>NUCLEOTIDE SEQUENCE [LARGE SCALE GENOMIC DNA]</scope>
    <source>
        <strain evidence="4 5">RP8</strain>
    </source>
</reference>
<comment type="caution">
    <text evidence="4">The sequence shown here is derived from an EMBL/GenBank/DDBJ whole genome shotgun (WGS) entry which is preliminary data.</text>
</comment>
<feature type="transmembrane region" description="Helical" evidence="1">
    <location>
        <begin position="103"/>
        <end position="121"/>
    </location>
</feature>
<keyword evidence="1" id="KW-0472">Membrane</keyword>
<sequence>MNQYDSCEDFVADSYFRQWVKQPDEASILYWEAYLAEYPEKAQMVRQAVELVKQLSDASASQTDPVTRDTEDAVWQGVLHQIGHSHRSSFGPFFNLSRNWQNLLAIAASVTVALGLGWWLLIHRSGSAVLKVDQLTRVNHSLIEQTNTTQATKLIALPDGSSIFLKKGSKVAYSRKFDEPNRTVHLTGEAYFEIAKDASRPFLVHAHELSTKVLGTSFTIRAYPNDKDVVVTVRSGRVAVFPQSNRKQSPKTRLATPEEIVLTRNQQIVFARQQARFVRTSRVLATTPLFPKGLSTSLPTFDFNATPISEVFSQLEKVYGVKIIYDKNGLGTCRLTADLTNESLAEKLMIICKSIEAEYRMQQLTVVVSGPGC</sequence>
<dbReference type="InterPro" id="IPR012373">
    <property type="entry name" value="Ferrdict_sens_TM"/>
</dbReference>
<evidence type="ECO:0000313" key="5">
    <source>
        <dbReference type="Proteomes" id="UP001202180"/>
    </source>
</evidence>
<accession>A0ABT0HFY4</accession>
<evidence type="ECO:0000259" key="3">
    <source>
        <dbReference type="Pfam" id="PF16344"/>
    </source>
</evidence>
<proteinExistence type="predicted"/>
<evidence type="ECO:0000256" key="1">
    <source>
        <dbReference type="SAM" id="Phobius"/>
    </source>
</evidence>
<dbReference type="InterPro" id="IPR006860">
    <property type="entry name" value="FecR"/>
</dbReference>
<evidence type="ECO:0000313" key="4">
    <source>
        <dbReference type="EMBL" id="MCK8491054.1"/>
    </source>
</evidence>
<dbReference type="PANTHER" id="PTHR30273:SF2">
    <property type="entry name" value="PROTEIN FECR"/>
    <property type="match status" value="1"/>
</dbReference>
<keyword evidence="1" id="KW-1133">Transmembrane helix</keyword>